<reference evidence="3 4" key="1">
    <citation type="journal article" date="2016" name="Int. J. Syst. Evol. Microbiol.">
        <title>Agromyces aureus sp. nov., isolated from the rhizosphere of Salix caprea L. grown in a heavy-metal-contaminated soil.</title>
        <authorList>
            <person name="Corretto E."/>
            <person name="Antonielli L."/>
            <person name="Sessitsch A."/>
            <person name="Compant S."/>
            <person name="Gorfer M."/>
            <person name="Kuffner M."/>
            <person name="Brader G."/>
        </authorList>
    </citation>
    <scope>NUCLEOTIDE SEQUENCE [LARGE SCALE GENOMIC DNA]</scope>
    <source>
        <strain evidence="3 4">AR33</strain>
    </source>
</reference>
<feature type="region of interest" description="Disordered" evidence="1">
    <location>
        <begin position="134"/>
        <end position="166"/>
    </location>
</feature>
<name>A0A191WD16_9MICO</name>
<dbReference type="SUPFAM" id="SSF51182">
    <property type="entry name" value="RmlC-like cupins"/>
    <property type="match status" value="1"/>
</dbReference>
<feature type="compositionally biased region" description="Basic and acidic residues" evidence="1">
    <location>
        <begin position="1"/>
        <end position="10"/>
    </location>
</feature>
<dbReference type="AlphaFoldDB" id="A0A191WD16"/>
<evidence type="ECO:0000259" key="2">
    <source>
        <dbReference type="Pfam" id="PF07883"/>
    </source>
</evidence>
<dbReference type="STRING" id="453304.ATC03_04310"/>
<organism evidence="3 4">
    <name type="scientific">Agromyces aureus</name>
    <dbReference type="NCBI Taxonomy" id="453304"/>
    <lineage>
        <taxon>Bacteria</taxon>
        <taxon>Bacillati</taxon>
        <taxon>Actinomycetota</taxon>
        <taxon>Actinomycetes</taxon>
        <taxon>Micrococcales</taxon>
        <taxon>Microbacteriaceae</taxon>
        <taxon>Agromyces</taxon>
    </lineage>
</organism>
<dbReference type="Pfam" id="PF07883">
    <property type="entry name" value="Cupin_2"/>
    <property type="match status" value="1"/>
</dbReference>
<feature type="domain" description="Cupin type-2" evidence="2">
    <location>
        <begin position="47"/>
        <end position="122"/>
    </location>
</feature>
<dbReference type="RefSeq" id="WP_067873550.1">
    <property type="nucleotide sequence ID" value="NZ_CP013979.1"/>
</dbReference>
<dbReference type="OrthoDB" id="3231985at2"/>
<protein>
    <submittedName>
        <fullName evidence="3">Cupin</fullName>
    </submittedName>
</protein>
<dbReference type="EMBL" id="CP013979">
    <property type="protein sequence ID" value="ANJ26069.1"/>
    <property type="molecule type" value="Genomic_DNA"/>
</dbReference>
<sequence length="166" mass="18352">MSSDDAHESTPVDNGPQPNIFDLESATKQNENYRRVAWSGKYLQVTLMSIPVGESIGLEAHPETDQFLRLDAGRGRVKMGPSEHDLPIQEEVTDGWSVQVPAGTWHDVENIGDEPMRLYVVYAPVHHAAGIVQATKADADRDEEDGTDEPPEWAVEPEEGQPDEHA</sequence>
<keyword evidence="4" id="KW-1185">Reference proteome</keyword>
<reference evidence="4" key="2">
    <citation type="submission" date="2016-01" db="EMBL/GenBank/DDBJ databases">
        <title>Complete genome sequence of Agromyces aureus AR33T and comparison with related organisms.</title>
        <authorList>
            <person name="Corretto E."/>
            <person name="Antonielli L."/>
            <person name="Sessitsch A."/>
            <person name="Brader G."/>
        </authorList>
    </citation>
    <scope>NUCLEOTIDE SEQUENCE [LARGE SCALE GENOMIC DNA]</scope>
    <source>
        <strain evidence="4">AR33</strain>
    </source>
</reference>
<dbReference type="InterPro" id="IPR014710">
    <property type="entry name" value="RmlC-like_jellyroll"/>
</dbReference>
<dbReference type="InterPro" id="IPR052538">
    <property type="entry name" value="Flavonoid_dioxygenase-like"/>
</dbReference>
<evidence type="ECO:0000313" key="4">
    <source>
        <dbReference type="Proteomes" id="UP000078437"/>
    </source>
</evidence>
<dbReference type="CDD" id="cd02223">
    <property type="entry name" value="cupin_Bh2720-like"/>
    <property type="match status" value="1"/>
</dbReference>
<evidence type="ECO:0000313" key="3">
    <source>
        <dbReference type="EMBL" id="ANJ26069.1"/>
    </source>
</evidence>
<proteinExistence type="predicted"/>
<feature type="compositionally biased region" description="Acidic residues" evidence="1">
    <location>
        <begin position="140"/>
        <end position="166"/>
    </location>
</feature>
<dbReference type="PANTHER" id="PTHR43346:SF1">
    <property type="entry name" value="QUERCETIN 2,3-DIOXYGENASE-RELATED"/>
    <property type="match status" value="1"/>
</dbReference>
<dbReference type="PANTHER" id="PTHR43346">
    <property type="entry name" value="LIGAND BINDING DOMAIN PROTEIN, PUTATIVE (AFU_ORTHOLOGUE AFUA_6G14370)-RELATED"/>
    <property type="match status" value="1"/>
</dbReference>
<dbReference type="Proteomes" id="UP000078437">
    <property type="component" value="Chromosome"/>
</dbReference>
<feature type="region of interest" description="Disordered" evidence="1">
    <location>
        <begin position="1"/>
        <end position="22"/>
    </location>
</feature>
<dbReference type="InterPro" id="IPR013096">
    <property type="entry name" value="Cupin_2"/>
</dbReference>
<gene>
    <name evidence="3" type="ORF">ATC03_04310</name>
</gene>
<dbReference type="Gene3D" id="2.60.120.10">
    <property type="entry name" value="Jelly Rolls"/>
    <property type="match status" value="1"/>
</dbReference>
<evidence type="ECO:0000256" key="1">
    <source>
        <dbReference type="SAM" id="MobiDB-lite"/>
    </source>
</evidence>
<dbReference type="KEGG" id="agy:ATC03_04310"/>
<accession>A0A191WD16</accession>
<dbReference type="InterPro" id="IPR011051">
    <property type="entry name" value="RmlC_Cupin_sf"/>
</dbReference>